<evidence type="ECO:0008006" key="3">
    <source>
        <dbReference type="Google" id="ProtNLM"/>
    </source>
</evidence>
<protein>
    <recommendedName>
        <fullName evidence="3">6-phosphogluconolactonase</fullName>
    </recommendedName>
</protein>
<organism evidence="2">
    <name type="scientific">Arcella intermedia</name>
    <dbReference type="NCBI Taxonomy" id="1963864"/>
    <lineage>
        <taxon>Eukaryota</taxon>
        <taxon>Amoebozoa</taxon>
        <taxon>Tubulinea</taxon>
        <taxon>Elardia</taxon>
        <taxon>Arcellinida</taxon>
        <taxon>Sphaerothecina</taxon>
        <taxon>Arcellidae</taxon>
        <taxon>Arcella</taxon>
    </lineage>
</organism>
<dbReference type="SUPFAM" id="SSF51004">
    <property type="entry name" value="C-terminal (heme d1) domain of cytochrome cd1-nitrite reductase"/>
    <property type="match status" value="1"/>
</dbReference>
<dbReference type="EMBL" id="GIBP01003573">
    <property type="protein sequence ID" value="NDV32542.1"/>
    <property type="molecule type" value="Transcribed_RNA"/>
</dbReference>
<accession>A0A6B2L6A8</accession>
<dbReference type="PANTHER" id="PTHR30344:SF1">
    <property type="entry name" value="6-PHOSPHOGLUCONOLACTONASE"/>
    <property type="match status" value="1"/>
</dbReference>
<evidence type="ECO:0000256" key="1">
    <source>
        <dbReference type="ARBA" id="ARBA00005564"/>
    </source>
</evidence>
<comment type="similarity">
    <text evidence="1">Belongs to the cycloisomerase 2 family.</text>
</comment>
<sequence length="361" mass="40209">MHENGALTLLSISREMDNPAFMRFHPFQNILYVCSESILTDDKVVSFSVSPTTGLLRKLNEHGTGGKSCCYLTIDKKMKHLLYVNYWDSTIGSFPIQPCGMLNGVNHIYRPEKSVVSSHRTDHLNNRQSEPHAHAVVLDPCLGRIAYIPDLGEDVVKQFLYNPENGELLPYGTIPADSLAPGPSGPRYIEFHPFLPVAFLVNELSSSISVFEFEEAEASLISECNVSARPTLVQIQSISTIPFAYPKKLNTCGRITVDPTGQFVLVSNRGHNSIAIFRISTDSRKLSEVGYFHTRGKTPRHFQFDRTGKFLIVANQDTDSIAVFQFNQSSGSLNYTGNTYDVPSPNFVCVCAPHMLARPKM</sequence>
<evidence type="ECO:0000313" key="2">
    <source>
        <dbReference type="EMBL" id="NDV32542.1"/>
    </source>
</evidence>
<reference evidence="2" key="1">
    <citation type="journal article" date="2020" name="J. Eukaryot. Microbiol.">
        <title>De novo Sequencing, Assembly and Annotation of the Transcriptome for the Free-Living Testate Amoeba Arcella intermedia.</title>
        <authorList>
            <person name="Ribeiro G.M."/>
            <person name="Porfirio-Sousa A.L."/>
            <person name="Maurer-Alcala X.X."/>
            <person name="Katz L.A."/>
            <person name="Lahr D.J.G."/>
        </authorList>
    </citation>
    <scope>NUCLEOTIDE SEQUENCE</scope>
</reference>
<dbReference type="InterPro" id="IPR015943">
    <property type="entry name" value="WD40/YVTN_repeat-like_dom_sf"/>
</dbReference>
<dbReference type="Gene3D" id="2.130.10.10">
    <property type="entry name" value="YVTN repeat-like/Quinoprotein amine dehydrogenase"/>
    <property type="match status" value="1"/>
</dbReference>
<dbReference type="Pfam" id="PF10282">
    <property type="entry name" value="Lactonase"/>
    <property type="match status" value="1"/>
</dbReference>
<dbReference type="PANTHER" id="PTHR30344">
    <property type="entry name" value="6-PHOSPHOGLUCONOLACTONASE-RELATED"/>
    <property type="match status" value="1"/>
</dbReference>
<name>A0A6B2L6A8_9EUKA</name>
<dbReference type="GO" id="GO:0017057">
    <property type="term" value="F:6-phosphogluconolactonase activity"/>
    <property type="evidence" value="ECO:0007669"/>
    <property type="project" value="TreeGrafter"/>
</dbReference>
<dbReference type="AlphaFoldDB" id="A0A6B2L6A8"/>
<dbReference type="InterPro" id="IPR011048">
    <property type="entry name" value="Haem_d1_sf"/>
</dbReference>
<dbReference type="InterPro" id="IPR050282">
    <property type="entry name" value="Cycloisomerase_2"/>
</dbReference>
<proteinExistence type="inferred from homology"/>
<dbReference type="InterPro" id="IPR019405">
    <property type="entry name" value="Lactonase_7-beta_prop"/>
</dbReference>